<dbReference type="EMBL" id="JASJQH010000365">
    <property type="protein sequence ID" value="KAK9764798.1"/>
    <property type="molecule type" value="Genomic_DNA"/>
</dbReference>
<dbReference type="InterPro" id="IPR036770">
    <property type="entry name" value="Ankyrin_rpt-contain_sf"/>
</dbReference>
<dbReference type="InterPro" id="IPR002110">
    <property type="entry name" value="Ankyrin_rpt"/>
</dbReference>
<dbReference type="PROSITE" id="PS50088">
    <property type="entry name" value="ANK_REPEAT"/>
    <property type="match status" value="2"/>
</dbReference>
<evidence type="ECO:0000256" key="2">
    <source>
        <dbReference type="ARBA" id="ARBA00023043"/>
    </source>
</evidence>
<keyword evidence="1" id="KW-0677">Repeat</keyword>
<dbReference type="Pfam" id="PF12796">
    <property type="entry name" value="Ank_2"/>
    <property type="match status" value="1"/>
</dbReference>
<dbReference type="SMART" id="SM00248">
    <property type="entry name" value="ANK"/>
    <property type="match status" value="2"/>
</dbReference>
<dbReference type="SUPFAM" id="SSF48403">
    <property type="entry name" value="Ankyrin repeat"/>
    <property type="match status" value="1"/>
</dbReference>
<feature type="repeat" description="ANK" evidence="3">
    <location>
        <begin position="77"/>
        <end position="109"/>
    </location>
</feature>
<dbReference type="PROSITE" id="PS50297">
    <property type="entry name" value="ANK_REP_REGION"/>
    <property type="match status" value="2"/>
</dbReference>
<keyword evidence="6" id="KW-1185">Reference proteome</keyword>
<evidence type="ECO:0000256" key="1">
    <source>
        <dbReference type="ARBA" id="ARBA00022737"/>
    </source>
</evidence>
<name>A0ABR2WTD4_9FUNG</name>
<protein>
    <submittedName>
        <fullName evidence="5">Ankyrin repeat-containing protein</fullName>
    </submittedName>
</protein>
<accession>A0ABR2WTD4</accession>
<reference evidence="5 6" key="1">
    <citation type="submission" date="2023-04" db="EMBL/GenBank/DDBJ databases">
        <title>Genome of Basidiobolus ranarum AG-B5.</title>
        <authorList>
            <person name="Stajich J.E."/>
            <person name="Carter-House D."/>
            <person name="Gryganskyi A."/>
        </authorList>
    </citation>
    <scope>NUCLEOTIDE SEQUENCE [LARGE SCALE GENOMIC DNA]</scope>
    <source>
        <strain evidence="5 6">AG-B5</strain>
    </source>
</reference>
<proteinExistence type="predicted"/>
<dbReference type="PANTHER" id="PTHR24198">
    <property type="entry name" value="ANKYRIN REPEAT AND PROTEIN KINASE DOMAIN-CONTAINING PROTEIN"/>
    <property type="match status" value="1"/>
</dbReference>
<feature type="repeat" description="ANK" evidence="3">
    <location>
        <begin position="42"/>
        <end position="64"/>
    </location>
</feature>
<gene>
    <name evidence="5" type="primary">YAR1</name>
    <name evidence="5" type="ORF">K7432_007415</name>
</gene>
<comment type="caution">
    <text evidence="5">The sequence shown here is derived from an EMBL/GenBank/DDBJ whole genome shotgun (WGS) entry which is preliminary data.</text>
</comment>
<organism evidence="5 6">
    <name type="scientific">Basidiobolus ranarum</name>
    <dbReference type="NCBI Taxonomy" id="34480"/>
    <lineage>
        <taxon>Eukaryota</taxon>
        <taxon>Fungi</taxon>
        <taxon>Fungi incertae sedis</taxon>
        <taxon>Zoopagomycota</taxon>
        <taxon>Entomophthoromycotina</taxon>
        <taxon>Basidiobolomycetes</taxon>
        <taxon>Basidiobolales</taxon>
        <taxon>Basidiobolaceae</taxon>
        <taxon>Basidiobolus</taxon>
    </lineage>
</organism>
<evidence type="ECO:0000313" key="5">
    <source>
        <dbReference type="EMBL" id="KAK9764798.1"/>
    </source>
</evidence>
<evidence type="ECO:0000256" key="4">
    <source>
        <dbReference type="SAM" id="MobiDB-lite"/>
    </source>
</evidence>
<dbReference type="Gene3D" id="1.25.40.20">
    <property type="entry name" value="Ankyrin repeat-containing domain"/>
    <property type="match status" value="1"/>
</dbReference>
<feature type="region of interest" description="Disordered" evidence="4">
    <location>
        <begin position="137"/>
        <end position="156"/>
    </location>
</feature>
<dbReference type="PANTHER" id="PTHR24198:SF165">
    <property type="entry name" value="ANKYRIN REPEAT-CONTAINING PROTEIN-RELATED"/>
    <property type="match status" value="1"/>
</dbReference>
<dbReference type="Proteomes" id="UP001479436">
    <property type="component" value="Unassembled WGS sequence"/>
</dbReference>
<dbReference type="PRINTS" id="PR01415">
    <property type="entry name" value="ANKYRIN"/>
</dbReference>
<evidence type="ECO:0000256" key="3">
    <source>
        <dbReference type="PROSITE-ProRule" id="PRU00023"/>
    </source>
</evidence>
<sequence length="156" mass="17104">MTAFPEDVVNEVVLSARYGDVEDLQQITQQYGTSILSSHSSNGNTPLHMASANGHTEAVQFILQQLPQQLVNAQNEGGNTPLHWAALNGHMEIVELLVKAGADPELKNQANRSAMFEAQQNNHEKIIDFLLMSLPDDGFEGAEEEDEEETEVAESS</sequence>
<evidence type="ECO:0000313" key="6">
    <source>
        <dbReference type="Proteomes" id="UP001479436"/>
    </source>
</evidence>
<keyword evidence="2 3" id="KW-0040">ANK repeat</keyword>